<feature type="transmembrane region" description="Helical" evidence="7">
    <location>
        <begin position="228"/>
        <end position="249"/>
    </location>
</feature>
<dbReference type="CDD" id="cd06225">
    <property type="entry name" value="HAMP"/>
    <property type="match status" value="1"/>
</dbReference>
<dbReference type="InterPro" id="IPR003660">
    <property type="entry name" value="HAMP_dom"/>
</dbReference>
<keyword evidence="4 7" id="KW-0812">Transmembrane</keyword>
<evidence type="ECO:0000256" key="4">
    <source>
        <dbReference type="ARBA" id="ARBA00022692"/>
    </source>
</evidence>
<proteinExistence type="inferred from homology"/>
<comment type="caution">
    <text evidence="10">The sequence shown here is derived from an EMBL/GenBank/DDBJ whole genome shotgun (WGS) entry which is preliminary data.</text>
</comment>
<evidence type="ECO:0000256" key="3">
    <source>
        <dbReference type="ARBA" id="ARBA00022475"/>
    </source>
</evidence>
<dbReference type="InterPro" id="IPR050697">
    <property type="entry name" value="Adenylyl/Guanylyl_Cyclase_3/4"/>
</dbReference>
<reference evidence="10 11" key="1">
    <citation type="journal article" date="2019" name="Int. J. Syst. Evol. Microbiol.">
        <title>The Global Catalogue of Microorganisms (GCM) 10K type strain sequencing project: providing services to taxonomists for standard genome sequencing and annotation.</title>
        <authorList>
            <consortium name="The Broad Institute Genomics Platform"/>
            <consortium name="The Broad Institute Genome Sequencing Center for Infectious Disease"/>
            <person name="Wu L."/>
            <person name="Ma J."/>
        </authorList>
    </citation>
    <scope>NUCLEOTIDE SEQUENCE [LARGE SCALE GENOMIC DNA]</scope>
    <source>
        <strain evidence="10 11">JCM 13518</strain>
    </source>
</reference>
<comment type="similarity">
    <text evidence="2">Belongs to the adenylyl cyclase class-3 family.</text>
</comment>
<evidence type="ECO:0000256" key="5">
    <source>
        <dbReference type="ARBA" id="ARBA00022989"/>
    </source>
</evidence>
<keyword evidence="3" id="KW-1003">Cell membrane</keyword>
<feature type="transmembrane region" description="Helical" evidence="7">
    <location>
        <begin position="114"/>
        <end position="136"/>
    </location>
</feature>
<evidence type="ECO:0000259" key="9">
    <source>
        <dbReference type="PROSITE" id="PS50885"/>
    </source>
</evidence>
<dbReference type="PROSITE" id="PS50125">
    <property type="entry name" value="GUANYLATE_CYCLASE_2"/>
    <property type="match status" value="1"/>
</dbReference>
<dbReference type="PANTHER" id="PTHR43081:SF17">
    <property type="entry name" value="BLL5647 PROTEIN"/>
    <property type="match status" value="1"/>
</dbReference>
<keyword evidence="5 7" id="KW-1133">Transmembrane helix</keyword>
<feature type="domain" description="Guanylate cyclase" evidence="8">
    <location>
        <begin position="334"/>
        <end position="458"/>
    </location>
</feature>
<dbReference type="Proteomes" id="UP001501057">
    <property type="component" value="Unassembled WGS sequence"/>
</dbReference>
<dbReference type="SMART" id="SM00304">
    <property type="entry name" value="HAMP"/>
    <property type="match status" value="1"/>
</dbReference>
<protein>
    <submittedName>
        <fullName evidence="10">Adenylate/guanylate cyclase domain-containing protein</fullName>
    </submittedName>
</protein>
<dbReference type="Gene3D" id="6.10.340.10">
    <property type="match status" value="1"/>
</dbReference>
<evidence type="ECO:0000256" key="6">
    <source>
        <dbReference type="ARBA" id="ARBA00023136"/>
    </source>
</evidence>
<dbReference type="SUPFAM" id="SSF158472">
    <property type="entry name" value="HAMP domain-like"/>
    <property type="match status" value="1"/>
</dbReference>
<feature type="transmembrane region" description="Helical" evidence="7">
    <location>
        <begin position="194"/>
        <end position="216"/>
    </location>
</feature>
<feature type="transmembrane region" description="Helical" evidence="7">
    <location>
        <begin position="61"/>
        <end position="85"/>
    </location>
</feature>
<evidence type="ECO:0000256" key="1">
    <source>
        <dbReference type="ARBA" id="ARBA00004651"/>
    </source>
</evidence>
<comment type="subcellular location">
    <subcellularLocation>
        <location evidence="1">Cell membrane</location>
        <topology evidence="1">Multi-pass membrane protein</topology>
    </subcellularLocation>
</comment>
<name>A0ABN2JRL4_9ACTN</name>
<evidence type="ECO:0000259" key="8">
    <source>
        <dbReference type="PROSITE" id="PS50125"/>
    </source>
</evidence>
<feature type="transmembrane region" description="Helical" evidence="7">
    <location>
        <begin position="22"/>
        <end position="49"/>
    </location>
</feature>
<evidence type="ECO:0000256" key="2">
    <source>
        <dbReference type="ARBA" id="ARBA00005381"/>
    </source>
</evidence>
<feature type="transmembrane region" description="Helical" evidence="7">
    <location>
        <begin position="142"/>
        <end position="163"/>
    </location>
</feature>
<dbReference type="Pfam" id="PF00211">
    <property type="entry name" value="Guanylate_cyc"/>
    <property type="match status" value="1"/>
</dbReference>
<dbReference type="RefSeq" id="WP_344199846.1">
    <property type="nucleotide sequence ID" value="NZ_BAAAME010000004.1"/>
</dbReference>
<accession>A0ABN2JRL4</accession>
<dbReference type="PANTHER" id="PTHR43081">
    <property type="entry name" value="ADENYLATE CYCLASE, TERMINAL-DIFFERENTIATION SPECIFIC-RELATED"/>
    <property type="match status" value="1"/>
</dbReference>
<sequence>MAPDSAAARETRRSRVSFVWRLRVAMVTGLVLTSVVGAVIVYCLATLVIPLPIANDDDLAIVNLVTVSIVVPVLLTTGIIAGLRISAPALRWVRQDRPPTDAEKRAVLDVPRRFFVLHAVLWAMGALFFAIFNAVVSVQLGVTVLQVVGLAGITTSSVAYLVSERLTRGLAGRALASGIPESLRVRSVANRTMFAWMLGTGVVVWGIGAVGLASLVRRDDVTVVQLSITMLVLGSLGFVVGGFTIYVAARASSDPVRVLRNAISQVGAGDLEARSPIYDGTEIGLLQAGFNEMVAGLREREQLRDLFGRHVGGDVARAAAAGGVRLGGEARHVVVLFVDVIGSTAIAAQRPPEEVVSLLNRFFTVVIEVVHDHDGWINKFEGDAALAIWNAPVEVDAPEEKALTAARVMAARLAGEVPELAAAIGVSGGRAVAGNVGAAERYEYTVIGDPVNEASRLTARAQQLPPSHVAANAGLLDAAGDEAEHWREVEPFVARGRTEPTRVAAPAD</sequence>
<dbReference type="EMBL" id="BAAAME010000004">
    <property type="protein sequence ID" value="GAA1736698.1"/>
    <property type="molecule type" value="Genomic_DNA"/>
</dbReference>
<dbReference type="InterPro" id="IPR001054">
    <property type="entry name" value="A/G_cyclase"/>
</dbReference>
<dbReference type="InterPro" id="IPR029787">
    <property type="entry name" value="Nucleotide_cyclase"/>
</dbReference>
<evidence type="ECO:0000256" key="7">
    <source>
        <dbReference type="SAM" id="Phobius"/>
    </source>
</evidence>
<evidence type="ECO:0000313" key="10">
    <source>
        <dbReference type="EMBL" id="GAA1736698.1"/>
    </source>
</evidence>
<evidence type="ECO:0000313" key="11">
    <source>
        <dbReference type="Proteomes" id="UP001501057"/>
    </source>
</evidence>
<keyword evidence="11" id="KW-1185">Reference proteome</keyword>
<keyword evidence="6 7" id="KW-0472">Membrane</keyword>
<feature type="domain" description="HAMP" evidence="9">
    <location>
        <begin position="250"/>
        <end position="302"/>
    </location>
</feature>
<gene>
    <name evidence="10" type="ORF">GCM10009710_16250</name>
</gene>
<dbReference type="Gene3D" id="3.30.70.1230">
    <property type="entry name" value="Nucleotide cyclase"/>
    <property type="match status" value="1"/>
</dbReference>
<dbReference type="SUPFAM" id="SSF55073">
    <property type="entry name" value="Nucleotide cyclase"/>
    <property type="match status" value="1"/>
</dbReference>
<dbReference type="SMART" id="SM00044">
    <property type="entry name" value="CYCc"/>
    <property type="match status" value="1"/>
</dbReference>
<organism evidence="10 11">
    <name type="scientific">Aeromicrobium alkaliterrae</name>
    <dbReference type="NCBI Taxonomy" id="302168"/>
    <lineage>
        <taxon>Bacteria</taxon>
        <taxon>Bacillati</taxon>
        <taxon>Actinomycetota</taxon>
        <taxon>Actinomycetes</taxon>
        <taxon>Propionibacteriales</taxon>
        <taxon>Nocardioidaceae</taxon>
        <taxon>Aeromicrobium</taxon>
    </lineage>
</organism>
<dbReference type="Pfam" id="PF00672">
    <property type="entry name" value="HAMP"/>
    <property type="match status" value="1"/>
</dbReference>
<dbReference type="CDD" id="cd07302">
    <property type="entry name" value="CHD"/>
    <property type="match status" value="1"/>
</dbReference>
<dbReference type="PROSITE" id="PS50885">
    <property type="entry name" value="HAMP"/>
    <property type="match status" value="1"/>
</dbReference>